<feature type="domain" description="Response regulatory" evidence="7">
    <location>
        <begin position="3"/>
        <end position="117"/>
    </location>
</feature>
<dbReference type="Pfam" id="PF03704">
    <property type="entry name" value="BTAD"/>
    <property type="match status" value="1"/>
</dbReference>
<proteinExistence type="inferred from homology"/>
<dbReference type="SUPFAM" id="SSF46894">
    <property type="entry name" value="C-terminal effector domain of the bipartite response regulators"/>
    <property type="match status" value="1"/>
</dbReference>
<sequence>MFNVVIVEDEKPSLELMKVVIGRNLHYTIIGAFTNPLEALASMPELTPDIVFLDVEMPKMNGLELARKIHEISRQIKIVFTTAYKHYALEAFEVNALDYILKPVTPAAIERITERMALQLLPASNEKKPRHAAIQCFGSFEVRSSEGALIRFQTRKTEELFAYFLCHANREIGKWQLMDLLWPDIEEGRASHSLHQTIYQIKKMLKEHAISLDIQKTGEGYILETGDMNVDVLDYQRLDLTRAGQLAEYREMERLCSMYRGQLLEGKPYLWKVSHEEAFGKQYTALTRSLIERDLSQDNWNAAEHRLDSYLAIYPLHEEMNGILMDLYASRGFKEKIARHYARFEEDYRRELGLELPQELSSRISSYLGQKQVRRK</sequence>
<dbReference type="PANTHER" id="PTHR35807">
    <property type="entry name" value="TRANSCRIPTIONAL REGULATOR REDD-RELATED"/>
    <property type="match status" value="1"/>
</dbReference>
<gene>
    <name evidence="8" type="ORF">JFN88_21360</name>
</gene>
<dbReference type="GO" id="GO:0006355">
    <property type="term" value="P:regulation of DNA-templated transcription"/>
    <property type="evidence" value="ECO:0007669"/>
    <property type="project" value="InterPro"/>
</dbReference>
<dbReference type="InterPro" id="IPR005158">
    <property type="entry name" value="BTAD"/>
</dbReference>
<evidence type="ECO:0000256" key="5">
    <source>
        <dbReference type="ARBA" id="ARBA00023163"/>
    </source>
</evidence>
<dbReference type="GO" id="GO:0003677">
    <property type="term" value="F:DNA binding"/>
    <property type="evidence" value="ECO:0007669"/>
    <property type="project" value="UniProtKB-KW"/>
</dbReference>
<comment type="similarity">
    <text evidence="1">Belongs to the AfsR/DnrI/RedD regulatory family.</text>
</comment>
<dbReference type="InterPro" id="IPR016032">
    <property type="entry name" value="Sig_transdc_resp-reg_C-effctor"/>
</dbReference>
<dbReference type="InterPro" id="IPR036388">
    <property type="entry name" value="WH-like_DNA-bd_sf"/>
</dbReference>
<dbReference type="InterPro" id="IPR051677">
    <property type="entry name" value="AfsR-DnrI-RedD_regulator"/>
</dbReference>
<dbReference type="Gene3D" id="1.25.40.10">
    <property type="entry name" value="Tetratricopeptide repeat domain"/>
    <property type="match status" value="1"/>
</dbReference>
<dbReference type="Proteomes" id="UP000640274">
    <property type="component" value="Unassembled WGS sequence"/>
</dbReference>
<evidence type="ECO:0000256" key="3">
    <source>
        <dbReference type="ARBA" id="ARBA00023015"/>
    </source>
</evidence>
<dbReference type="EMBL" id="JAELUP010000105">
    <property type="protein sequence ID" value="MBJ6363765.1"/>
    <property type="molecule type" value="Genomic_DNA"/>
</dbReference>
<dbReference type="InterPro" id="IPR011006">
    <property type="entry name" value="CheY-like_superfamily"/>
</dbReference>
<evidence type="ECO:0000256" key="4">
    <source>
        <dbReference type="ARBA" id="ARBA00023125"/>
    </source>
</evidence>
<dbReference type="SUPFAM" id="SSF48452">
    <property type="entry name" value="TPR-like"/>
    <property type="match status" value="1"/>
</dbReference>
<dbReference type="InterPro" id="IPR001867">
    <property type="entry name" value="OmpR/PhoB-type_DNA-bd"/>
</dbReference>
<dbReference type="SMART" id="SM00862">
    <property type="entry name" value="Trans_reg_C"/>
    <property type="match status" value="1"/>
</dbReference>
<evidence type="ECO:0000259" key="7">
    <source>
        <dbReference type="PROSITE" id="PS50110"/>
    </source>
</evidence>
<keyword evidence="2" id="KW-0902">Two-component regulatory system</keyword>
<dbReference type="AlphaFoldDB" id="A0A934J6G6"/>
<dbReference type="Pfam" id="PF00072">
    <property type="entry name" value="Response_reg"/>
    <property type="match status" value="1"/>
</dbReference>
<keyword evidence="5" id="KW-0804">Transcription</keyword>
<dbReference type="InterPro" id="IPR011990">
    <property type="entry name" value="TPR-like_helical_dom_sf"/>
</dbReference>
<keyword evidence="6" id="KW-0597">Phosphoprotein</keyword>
<evidence type="ECO:0000256" key="6">
    <source>
        <dbReference type="PROSITE-ProRule" id="PRU00169"/>
    </source>
</evidence>
<name>A0A934J6G6_9BACL</name>
<dbReference type="Gene3D" id="1.10.10.10">
    <property type="entry name" value="Winged helix-like DNA-binding domain superfamily/Winged helix DNA-binding domain"/>
    <property type="match status" value="1"/>
</dbReference>
<accession>A0A934J6G6</accession>
<dbReference type="SMART" id="SM00448">
    <property type="entry name" value="REC"/>
    <property type="match status" value="1"/>
</dbReference>
<dbReference type="SMART" id="SM01043">
    <property type="entry name" value="BTAD"/>
    <property type="match status" value="1"/>
</dbReference>
<dbReference type="GO" id="GO:0000160">
    <property type="term" value="P:phosphorelay signal transduction system"/>
    <property type="evidence" value="ECO:0007669"/>
    <property type="project" value="UniProtKB-KW"/>
</dbReference>
<dbReference type="SUPFAM" id="SSF52172">
    <property type="entry name" value="CheY-like"/>
    <property type="match status" value="1"/>
</dbReference>
<dbReference type="PROSITE" id="PS50110">
    <property type="entry name" value="RESPONSE_REGULATORY"/>
    <property type="match status" value="1"/>
</dbReference>
<evidence type="ECO:0000256" key="1">
    <source>
        <dbReference type="ARBA" id="ARBA00005820"/>
    </source>
</evidence>
<comment type="caution">
    <text evidence="8">The sequence shown here is derived from an EMBL/GenBank/DDBJ whole genome shotgun (WGS) entry which is preliminary data.</text>
</comment>
<dbReference type="InterPro" id="IPR001789">
    <property type="entry name" value="Sig_transdc_resp-reg_receiver"/>
</dbReference>
<dbReference type="RefSeq" id="WP_199021362.1">
    <property type="nucleotide sequence ID" value="NZ_JAELUP010000105.1"/>
</dbReference>
<evidence type="ECO:0000313" key="9">
    <source>
        <dbReference type="Proteomes" id="UP000640274"/>
    </source>
</evidence>
<reference evidence="8" key="1">
    <citation type="submission" date="2020-12" db="EMBL/GenBank/DDBJ databases">
        <authorList>
            <person name="Huq M.A."/>
        </authorList>
    </citation>
    <scope>NUCLEOTIDE SEQUENCE</scope>
    <source>
        <strain evidence="8">MAHUQ-46</strain>
    </source>
</reference>
<evidence type="ECO:0000256" key="2">
    <source>
        <dbReference type="ARBA" id="ARBA00023012"/>
    </source>
</evidence>
<keyword evidence="3" id="KW-0805">Transcription regulation</keyword>
<keyword evidence="9" id="KW-1185">Reference proteome</keyword>
<evidence type="ECO:0000313" key="8">
    <source>
        <dbReference type="EMBL" id="MBJ6363765.1"/>
    </source>
</evidence>
<protein>
    <submittedName>
        <fullName evidence="8">Response regulator</fullName>
    </submittedName>
</protein>
<keyword evidence="4" id="KW-0238">DNA-binding</keyword>
<feature type="modified residue" description="4-aspartylphosphate" evidence="6">
    <location>
        <position position="54"/>
    </location>
</feature>
<organism evidence="8 9">
    <name type="scientific">Paenibacillus roseus</name>
    <dbReference type="NCBI Taxonomy" id="2798579"/>
    <lineage>
        <taxon>Bacteria</taxon>
        <taxon>Bacillati</taxon>
        <taxon>Bacillota</taxon>
        <taxon>Bacilli</taxon>
        <taxon>Bacillales</taxon>
        <taxon>Paenibacillaceae</taxon>
        <taxon>Paenibacillus</taxon>
    </lineage>
</organism>
<dbReference type="Gene3D" id="3.40.50.2300">
    <property type="match status" value="1"/>
</dbReference>